<dbReference type="Proteomes" id="UP001497457">
    <property type="component" value="Chromosome 9rd"/>
</dbReference>
<reference evidence="2" key="1">
    <citation type="submission" date="2024-10" db="EMBL/GenBank/DDBJ databases">
        <authorList>
            <person name="Ryan C."/>
        </authorList>
    </citation>
    <scope>NUCLEOTIDE SEQUENCE [LARGE SCALE GENOMIC DNA]</scope>
</reference>
<gene>
    <name evidence="2" type="ORF">URODEC1_LOCUS116744</name>
</gene>
<dbReference type="InterPro" id="IPR056592">
    <property type="entry name" value="Beta-prop_At3g26010-like"/>
</dbReference>
<dbReference type="InterPro" id="IPR055290">
    <property type="entry name" value="At3g26010-like"/>
</dbReference>
<evidence type="ECO:0000259" key="1">
    <source>
        <dbReference type="SMART" id="SM00256"/>
    </source>
</evidence>
<keyword evidence="3" id="KW-1185">Reference proteome</keyword>
<dbReference type="Pfam" id="PF00646">
    <property type="entry name" value="F-box"/>
    <property type="match status" value="1"/>
</dbReference>
<feature type="domain" description="F-box" evidence="1">
    <location>
        <begin position="14"/>
        <end position="54"/>
    </location>
</feature>
<proteinExistence type="predicted"/>
<sequence length="321" mass="36541">MELTSSKKAGAASLPDDLIAEILSRVPYKSLCRFKCVSRPWLALCSDPGVRRKCPQTLSGFFFRRLDLYSPITSSNYFVNASGRGPPMVDPSFSFLPPGHRDAIICDSCNGLLLFRLRLSVYKQIEIGHRYFVCNPATEKWIDLPDTEPMKRRYPFIRLGFDPAVSSHFRVFLLVHDNDHIPWEDRVVGLEIYSSVTGRWTYMPSKWGDDIRLYGNSISAFFNSTLHLTTLGSSVITVDTDGKTWRKILTPCSFDFIGMSQGCLYSISNDVVWVLEDYVGQQWIRKHAITAPELDVYCRALVIHPEHNLIFLGVGRVRSLM</sequence>
<dbReference type="AlphaFoldDB" id="A0ABC9GLB3"/>
<dbReference type="CDD" id="cd22157">
    <property type="entry name" value="F-box_AtFBW1-like"/>
    <property type="match status" value="1"/>
</dbReference>
<dbReference type="SUPFAM" id="SSF81383">
    <property type="entry name" value="F-box domain"/>
    <property type="match status" value="1"/>
</dbReference>
<accession>A0ABC9GLB3</accession>
<dbReference type="PANTHER" id="PTHR35546">
    <property type="entry name" value="F-BOX PROTEIN INTERACTION DOMAIN PROTEIN-RELATED"/>
    <property type="match status" value="1"/>
</dbReference>
<dbReference type="Gene3D" id="1.20.1280.50">
    <property type="match status" value="1"/>
</dbReference>
<dbReference type="InterPro" id="IPR036047">
    <property type="entry name" value="F-box-like_dom_sf"/>
</dbReference>
<protein>
    <recommendedName>
        <fullName evidence="1">F-box domain-containing protein</fullName>
    </recommendedName>
</protein>
<dbReference type="InterPro" id="IPR001810">
    <property type="entry name" value="F-box_dom"/>
</dbReference>
<dbReference type="EMBL" id="OZ075119">
    <property type="protein sequence ID" value="CAL5095944.1"/>
    <property type="molecule type" value="Genomic_DNA"/>
</dbReference>
<dbReference type="Pfam" id="PF24750">
    <property type="entry name" value="b-prop_At3g26010-like"/>
    <property type="match status" value="1"/>
</dbReference>
<name>A0ABC9GLB3_9POAL</name>
<evidence type="ECO:0000313" key="3">
    <source>
        <dbReference type="Proteomes" id="UP001497457"/>
    </source>
</evidence>
<dbReference type="SMART" id="SM00256">
    <property type="entry name" value="FBOX"/>
    <property type="match status" value="1"/>
</dbReference>
<evidence type="ECO:0000313" key="2">
    <source>
        <dbReference type="EMBL" id="CAL5095944.1"/>
    </source>
</evidence>
<organism evidence="2 3">
    <name type="scientific">Urochloa decumbens</name>
    <dbReference type="NCBI Taxonomy" id="240449"/>
    <lineage>
        <taxon>Eukaryota</taxon>
        <taxon>Viridiplantae</taxon>
        <taxon>Streptophyta</taxon>
        <taxon>Embryophyta</taxon>
        <taxon>Tracheophyta</taxon>
        <taxon>Spermatophyta</taxon>
        <taxon>Magnoliopsida</taxon>
        <taxon>Liliopsida</taxon>
        <taxon>Poales</taxon>
        <taxon>Poaceae</taxon>
        <taxon>PACMAD clade</taxon>
        <taxon>Panicoideae</taxon>
        <taxon>Panicodae</taxon>
        <taxon>Paniceae</taxon>
        <taxon>Melinidinae</taxon>
        <taxon>Urochloa</taxon>
    </lineage>
</organism>
<dbReference type="PANTHER" id="PTHR35546:SF80">
    <property type="entry name" value="F-BOX DOMAIN CONTAINING PROTEIN EXPRESSED"/>
    <property type="match status" value="1"/>
</dbReference>